<dbReference type="Pfam" id="PF00583">
    <property type="entry name" value="Acetyltransf_1"/>
    <property type="match status" value="1"/>
</dbReference>
<evidence type="ECO:0000259" key="4">
    <source>
        <dbReference type="PROSITE" id="PS51186"/>
    </source>
</evidence>
<dbReference type="SUPFAM" id="SSF55729">
    <property type="entry name" value="Acyl-CoA N-acyltransferases (Nat)"/>
    <property type="match status" value="1"/>
</dbReference>
<organism evidence="5 6">
    <name type="scientific">Umboniibacter marinipuniceus</name>
    <dbReference type="NCBI Taxonomy" id="569599"/>
    <lineage>
        <taxon>Bacteria</taxon>
        <taxon>Pseudomonadati</taxon>
        <taxon>Pseudomonadota</taxon>
        <taxon>Gammaproteobacteria</taxon>
        <taxon>Cellvibrionales</taxon>
        <taxon>Cellvibrionaceae</taxon>
        <taxon>Umboniibacter</taxon>
    </lineage>
</organism>
<feature type="transmembrane region" description="Helical" evidence="3">
    <location>
        <begin position="58"/>
        <end position="80"/>
    </location>
</feature>
<name>A0A3M0A7E8_9GAMM</name>
<dbReference type="InterPro" id="IPR016181">
    <property type="entry name" value="Acyl_CoA_acyltransferase"/>
</dbReference>
<dbReference type="PROSITE" id="PS51186">
    <property type="entry name" value="GNAT"/>
    <property type="match status" value="1"/>
</dbReference>
<dbReference type="InterPro" id="IPR051016">
    <property type="entry name" value="Diverse_Substrate_AcTransf"/>
</dbReference>
<keyword evidence="3" id="KW-0472">Membrane</keyword>
<keyword evidence="6" id="KW-1185">Reference proteome</keyword>
<dbReference type="InterPro" id="IPR000182">
    <property type="entry name" value="GNAT_dom"/>
</dbReference>
<keyword evidence="1 5" id="KW-0808">Transferase</keyword>
<dbReference type="Gene3D" id="3.40.630.30">
    <property type="match status" value="1"/>
</dbReference>
<gene>
    <name evidence="5" type="ORF">DFR27_0793</name>
</gene>
<proteinExistence type="predicted"/>
<dbReference type="CDD" id="cd04301">
    <property type="entry name" value="NAT_SF"/>
    <property type="match status" value="1"/>
</dbReference>
<keyword evidence="3" id="KW-0812">Transmembrane</keyword>
<evidence type="ECO:0000256" key="1">
    <source>
        <dbReference type="ARBA" id="ARBA00022679"/>
    </source>
</evidence>
<reference evidence="5 6" key="1">
    <citation type="submission" date="2018-10" db="EMBL/GenBank/DDBJ databases">
        <title>Genomic Encyclopedia of Type Strains, Phase IV (KMG-IV): sequencing the most valuable type-strain genomes for metagenomic binning, comparative biology and taxonomic classification.</title>
        <authorList>
            <person name="Goeker M."/>
        </authorList>
    </citation>
    <scope>NUCLEOTIDE SEQUENCE [LARGE SCALE GENOMIC DNA]</scope>
    <source>
        <strain evidence="5 6">DSM 25080</strain>
    </source>
</reference>
<dbReference type="AlphaFoldDB" id="A0A3M0A7E8"/>
<dbReference type="GO" id="GO:0008080">
    <property type="term" value="F:N-acetyltransferase activity"/>
    <property type="evidence" value="ECO:0007669"/>
    <property type="project" value="TreeGrafter"/>
</dbReference>
<evidence type="ECO:0000313" key="5">
    <source>
        <dbReference type="EMBL" id="RMA81003.1"/>
    </source>
</evidence>
<dbReference type="Proteomes" id="UP000267187">
    <property type="component" value="Unassembled WGS sequence"/>
</dbReference>
<feature type="domain" description="N-acetyltransferase" evidence="4">
    <location>
        <begin position="1"/>
        <end position="147"/>
    </location>
</feature>
<sequence length="147" mass="16686">MRIYAAGLGDVPLIAPLFDSYRQFYQCQSDIAAATSYLYERLAADECHVFAAEHEGRIVGFTLLYASYCSLALMPIYILYDLYVDASARRLSVASKLMTAAEEFAKERGACRIQLETNHSNTTAIKLYETRGYELDTVYRAYIREFA</sequence>
<keyword evidence="3" id="KW-1133">Transmembrane helix</keyword>
<protein>
    <submittedName>
        <fullName evidence="5">Acetyltransferase (GNAT) family protein</fullName>
    </submittedName>
</protein>
<evidence type="ECO:0000313" key="6">
    <source>
        <dbReference type="Proteomes" id="UP000267187"/>
    </source>
</evidence>
<dbReference type="PANTHER" id="PTHR10545">
    <property type="entry name" value="DIAMINE N-ACETYLTRANSFERASE"/>
    <property type="match status" value="1"/>
</dbReference>
<evidence type="ECO:0000256" key="3">
    <source>
        <dbReference type="SAM" id="Phobius"/>
    </source>
</evidence>
<accession>A0A3M0A7E8</accession>
<dbReference type="RefSeq" id="WP_170150770.1">
    <property type="nucleotide sequence ID" value="NZ_REFJ01000002.1"/>
</dbReference>
<evidence type="ECO:0000256" key="2">
    <source>
        <dbReference type="ARBA" id="ARBA00023315"/>
    </source>
</evidence>
<keyword evidence="2" id="KW-0012">Acyltransferase</keyword>
<dbReference type="EMBL" id="REFJ01000002">
    <property type="protein sequence ID" value="RMA81003.1"/>
    <property type="molecule type" value="Genomic_DNA"/>
</dbReference>
<dbReference type="PANTHER" id="PTHR10545:SF29">
    <property type="entry name" value="GH14572P-RELATED"/>
    <property type="match status" value="1"/>
</dbReference>
<comment type="caution">
    <text evidence="5">The sequence shown here is derived from an EMBL/GenBank/DDBJ whole genome shotgun (WGS) entry which is preliminary data.</text>
</comment>